<name>A0A4C1Z5R4_EUMVA</name>
<protein>
    <submittedName>
        <fullName evidence="1">Uncharacterized protein</fullName>
    </submittedName>
</protein>
<sequence>MYTKQQHQTLDGRIRWSNLTTLSVLLKARHVIASGVCHRIHELLLAASDLQQAFVEGLRVDNPTLGIPYFQFFPVNLKKKAFRRGRIEQENGRRWGTNKSIREQTQHPALARARPCYVYG</sequence>
<organism evidence="1 2">
    <name type="scientific">Eumeta variegata</name>
    <name type="common">Bagworm moth</name>
    <name type="synonym">Eumeta japonica</name>
    <dbReference type="NCBI Taxonomy" id="151549"/>
    <lineage>
        <taxon>Eukaryota</taxon>
        <taxon>Metazoa</taxon>
        <taxon>Ecdysozoa</taxon>
        <taxon>Arthropoda</taxon>
        <taxon>Hexapoda</taxon>
        <taxon>Insecta</taxon>
        <taxon>Pterygota</taxon>
        <taxon>Neoptera</taxon>
        <taxon>Endopterygota</taxon>
        <taxon>Lepidoptera</taxon>
        <taxon>Glossata</taxon>
        <taxon>Ditrysia</taxon>
        <taxon>Tineoidea</taxon>
        <taxon>Psychidae</taxon>
        <taxon>Oiketicinae</taxon>
        <taxon>Eumeta</taxon>
    </lineage>
</organism>
<gene>
    <name evidence="1" type="ORF">EVAR_103442_1</name>
</gene>
<dbReference type="Proteomes" id="UP000299102">
    <property type="component" value="Unassembled WGS sequence"/>
</dbReference>
<keyword evidence="2" id="KW-1185">Reference proteome</keyword>
<dbReference type="AlphaFoldDB" id="A0A4C1Z5R4"/>
<accession>A0A4C1Z5R4</accession>
<comment type="caution">
    <text evidence="1">The sequence shown here is derived from an EMBL/GenBank/DDBJ whole genome shotgun (WGS) entry which is preliminary data.</text>
</comment>
<evidence type="ECO:0000313" key="1">
    <source>
        <dbReference type="EMBL" id="GBP82259.1"/>
    </source>
</evidence>
<evidence type="ECO:0000313" key="2">
    <source>
        <dbReference type="Proteomes" id="UP000299102"/>
    </source>
</evidence>
<proteinExistence type="predicted"/>
<dbReference type="EMBL" id="BGZK01001556">
    <property type="protein sequence ID" value="GBP82259.1"/>
    <property type="molecule type" value="Genomic_DNA"/>
</dbReference>
<reference evidence="1 2" key="1">
    <citation type="journal article" date="2019" name="Commun. Biol.">
        <title>The bagworm genome reveals a unique fibroin gene that provides high tensile strength.</title>
        <authorList>
            <person name="Kono N."/>
            <person name="Nakamura H."/>
            <person name="Ohtoshi R."/>
            <person name="Tomita M."/>
            <person name="Numata K."/>
            <person name="Arakawa K."/>
        </authorList>
    </citation>
    <scope>NUCLEOTIDE SEQUENCE [LARGE SCALE GENOMIC DNA]</scope>
</reference>